<organism evidence="6 7">
    <name type="scientific">Caldanaerobacter subterraneus</name>
    <dbReference type="NCBI Taxonomy" id="911092"/>
    <lineage>
        <taxon>Bacteria</taxon>
        <taxon>Bacillati</taxon>
        <taxon>Bacillota</taxon>
        <taxon>Clostridia</taxon>
        <taxon>Thermoanaerobacterales</taxon>
        <taxon>Thermoanaerobacteraceae</taxon>
        <taxon>Caldanaerobacter</taxon>
    </lineage>
</organism>
<evidence type="ECO:0000256" key="3">
    <source>
        <dbReference type="PROSITE-ProRule" id="PRU01278"/>
    </source>
</evidence>
<gene>
    <name evidence="6" type="ORF">DEA61_08485</name>
</gene>
<proteinExistence type="inferred from homology"/>
<dbReference type="InterPro" id="IPR050575">
    <property type="entry name" value="BMC_shell"/>
</dbReference>
<dbReference type="InterPro" id="IPR037233">
    <property type="entry name" value="CcmK-like_sf"/>
</dbReference>
<protein>
    <submittedName>
        <fullName evidence="6">Microcompartment protein</fullName>
    </submittedName>
</protein>
<evidence type="ECO:0000313" key="6">
    <source>
        <dbReference type="EMBL" id="HBT49839.1"/>
    </source>
</evidence>
<dbReference type="InterPro" id="IPR000249">
    <property type="entry name" value="BMC_dom"/>
</dbReference>
<dbReference type="Proteomes" id="UP000264445">
    <property type="component" value="Unassembled WGS sequence"/>
</dbReference>
<dbReference type="SUPFAM" id="SSF143414">
    <property type="entry name" value="CcmK-like"/>
    <property type="match status" value="1"/>
</dbReference>
<dbReference type="EMBL" id="DOLB01000126">
    <property type="protein sequence ID" value="HBT49839.1"/>
    <property type="molecule type" value="Genomic_DNA"/>
</dbReference>
<dbReference type="SMART" id="SM00877">
    <property type="entry name" value="BMC"/>
    <property type="match status" value="1"/>
</dbReference>
<evidence type="ECO:0000259" key="5">
    <source>
        <dbReference type="PROSITE" id="PS51930"/>
    </source>
</evidence>
<keyword evidence="2" id="KW-1283">Bacterial microcompartment</keyword>
<evidence type="ECO:0000256" key="1">
    <source>
        <dbReference type="ARBA" id="ARBA00024322"/>
    </source>
</evidence>
<reference evidence="6 7" key="1">
    <citation type="journal article" date="2018" name="Nat. Biotechnol.">
        <title>A standardized bacterial taxonomy based on genome phylogeny substantially revises the tree of life.</title>
        <authorList>
            <person name="Parks D.H."/>
            <person name="Chuvochina M."/>
            <person name="Waite D.W."/>
            <person name="Rinke C."/>
            <person name="Skarshewski A."/>
            <person name="Chaumeil P.A."/>
            <person name="Hugenholtz P."/>
        </authorList>
    </citation>
    <scope>NUCLEOTIDE SEQUENCE [LARGE SCALE GENOMIC DNA]</scope>
    <source>
        <strain evidence="6">UBA12544</strain>
    </source>
</reference>
<dbReference type="PANTHER" id="PTHR33941">
    <property type="entry name" value="PROPANEDIOL UTILIZATION PROTEIN PDUA"/>
    <property type="match status" value="1"/>
</dbReference>
<comment type="caution">
    <text evidence="6">The sequence shown here is derived from an EMBL/GenBank/DDBJ whole genome shotgun (WGS) entry which is preliminary data.</text>
</comment>
<evidence type="ECO:0000256" key="2">
    <source>
        <dbReference type="ARBA" id="ARBA00024446"/>
    </source>
</evidence>
<dbReference type="GO" id="GO:0031469">
    <property type="term" value="C:bacterial microcompartment"/>
    <property type="evidence" value="ECO:0007669"/>
    <property type="project" value="UniProtKB-SubCell"/>
</dbReference>
<comment type="subcellular location">
    <subcellularLocation>
        <location evidence="1">Bacterial microcompartment</location>
    </subcellularLocation>
</comment>
<evidence type="ECO:0000256" key="4">
    <source>
        <dbReference type="SAM" id="MobiDB-lite"/>
    </source>
</evidence>
<comment type="similarity">
    <text evidence="3">Belongs to the bacterial microcompartments protein family.</text>
</comment>
<dbReference type="InterPro" id="IPR044872">
    <property type="entry name" value="CcmK/CsoS1_BMC"/>
</dbReference>
<feature type="region of interest" description="Disordered" evidence="4">
    <location>
        <begin position="136"/>
        <end position="170"/>
    </location>
</feature>
<dbReference type="Pfam" id="PF00936">
    <property type="entry name" value="BMC"/>
    <property type="match status" value="1"/>
</dbReference>
<accession>A0A357VNQ9</accession>
<dbReference type="AlphaFoldDB" id="A0A357VNQ9"/>
<name>A0A357VNQ9_9THEO</name>
<dbReference type="PANTHER" id="PTHR33941:SF11">
    <property type="entry name" value="BACTERIAL MICROCOMPARTMENT SHELL PROTEIN PDUJ"/>
    <property type="match status" value="1"/>
</dbReference>
<feature type="compositionally biased region" description="Basic and acidic residues" evidence="4">
    <location>
        <begin position="156"/>
        <end position="170"/>
    </location>
</feature>
<evidence type="ECO:0000313" key="7">
    <source>
        <dbReference type="Proteomes" id="UP000264445"/>
    </source>
</evidence>
<dbReference type="CDD" id="cd07045">
    <property type="entry name" value="BMC_CcmK_like"/>
    <property type="match status" value="1"/>
</dbReference>
<dbReference type="Gene3D" id="3.30.70.1710">
    <property type="match status" value="1"/>
</dbReference>
<sequence length="202" mass="22304">MSEALGLIETVGLVPAIEAADAAVKAANVRLVGYELAKGSGLTTVKIKGDVGAVKAAVEAGKAAALKVGKVYAVHVIPRPDRQLGIIVEGEKKTGSWMPVIKEKEQRGGENSEPEIEVVEKEEEKIEELAEEVVEEKIEEETKSENKEETEEIVEEAERVEGDNDNEKEKEYTCNLCKDPACPRKKGEPRTRCIHYDEFRMR</sequence>
<feature type="domain" description="BMC" evidence="5">
    <location>
        <begin position="4"/>
        <end position="89"/>
    </location>
</feature>
<dbReference type="PROSITE" id="PS51930">
    <property type="entry name" value="BMC_2"/>
    <property type="match status" value="1"/>
</dbReference>